<feature type="region of interest" description="Disordered" evidence="1">
    <location>
        <begin position="153"/>
        <end position="177"/>
    </location>
</feature>
<gene>
    <name evidence="3" type="ORF">EDC25_10877</name>
</gene>
<dbReference type="PROSITE" id="PS51257">
    <property type="entry name" value="PROKAR_LIPOPROTEIN"/>
    <property type="match status" value="1"/>
</dbReference>
<dbReference type="RefSeq" id="WP_123522609.1">
    <property type="nucleotide sequence ID" value="NZ_JBHLWF010000087.1"/>
</dbReference>
<keyword evidence="2" id="KW-0732">Signal</keyword>
<dbReference type="OrthoDB" id="7361974at2"/>
<protein>
    <submittedName>
        <fullName evidence="3">Uncharacterized protein YgiB involved in biofilm formation</fullName>
    </submittedName>
</protein>
<dbReference type="AlphaFoldDB" id="A0A4V2UW72"/>
<accession>A0A4V2UW72</accession>
<feature type="compositionally biased region" description="Gly residues" evidence="1">
    <location>
        <begin position="164"/>
        <end position="177"/>
    </location>
</feature>
<organism evidence="3 4">
    <name type="scientific">Pseudofulvimonas gallinarii</name>
    <dbReference type="NCBI Taxonomy" id="634155"/>
    <lineage>
        <taxon>Bacteria</taxon>
        <taxon>Pseudomonadati</taxon>
        <taxon>Pseudomonadota</taxon>
        <taxon>Gammaproteobacteria</taxon>
        <taxon>Lysobacterales</taxon>
        <taxon>Rhodanobacteraceae</taxon>
        <taxon>Pseudofulvimonas</taxon>
    </lineage>
</organism>
<evidence type="ECO:0000313" key="3">
    <source>
        <dbReference type="EMBL" id="TCS98497.1"/>
    </source>
</evidence>
<feature type="chain" id="PRO_5030104794" evidence="2">
    <location>
        <begin position="21"/>
        <end position="177"/>
    </location>
</feature>
<dbReference type="Proteomes" id="UP000294599">
    <property type="component" value="Unassembled WGS sequence"/>
</dbReference>
<name>A0A4V2UW72_9GAMM</name>
<reference evidence="3 4" key="1">
    <citation type="submission" date="2019-03" db="EMBL/GenBank/DDBJ databases">
        <title>Genomic Encyclopedia of Type Strains, Phase IV (KMG-IV): sequencing the most valuable type-strain genomes for metagenomic binning, comparative biology and taxonomic classification.</title>
        <authorList>
            <person name="Goeker M."/>
        </authorList>
    </citation>
    <scope>NUCLEOTIDE SEQUENCE [LARGE SCALE GENOMIC DNA]</scope>
    <source>
        <strain evidence="3 4">DSM 21944</strain>
    </source>
</reference>
<proteinExistence type="predicted"/>
<dbReference type="EMBL" id="SMAF01000008">
    <property type="protein sequence ID" value="TCS98497.1"/>
    <property type="molecule type" value="Genomic_DNA"/>
</dbReference>
<feature type="signal peptide" evidence="2">
    <location>
        <begin position="1"/>
        <end position="20"/>
    </location>
</feature>
<dbReference type="Pfam" id="PF06693">
    <property type="entry name" value="DUF1190"/>
    <property type="match status" value="1"/>
</dbReference>
<evidence type="ECO:0000256" key="1">
    <source>
        <dbReference type="SAM" id="MobiDB-lite"/>
    </source>
</evidence>
<evidence type="ECO:0000256" key="2">
    <source>
        <dbReference type="SAM" id="SignalP"/>
    </source>
</evidence>
<sequence>MKRSSHIALVLMGTSPLLLTACSRESADEGLYTSAQACIEQTNDSYSCNQAFEQAQREYAQAAPQYATREECVAAHGADQCQVVRQQQGSSIFMPMMAGYIMGRMLSGNRVSGLAGTPAFRDRAGGFQRPVAGANGVYRAGSLGRPAMAPVQMAANQKPTASRGGFGGQGSQRSSGG</sequence>
<dbReference type="InterPro" id="IPR009576">
    <property type="entry name" value="Biofilm_formation_YgiB"/>
</dbReference>
<keyword evidence="4" id="KW-1185">Reference proteome</keyword>
<comment type="caution">
    <text evidence="3">The sequence shown here is derived from an EMBL/GenBank/DDBJ whole genome shotgun (WGS) entry which is preliminary data.</text>
</comment>
<evidence type="ECO:0000313" key="4">
    <source>
        <dbReference type="Proteomes" id="UP000294599"/>
    </source>
</evidence>